<accession>A0A1M4YS43</accession>
<protein>
    <recommendedName>
        <fullName evidence="3 4">Dephospho-CoA kinase</fullName>
        <ecNumber evidence="3 4">2.7.1.24</ecNumber>
    </recommendedName>
    <alternativeName>
        <fullName evidence="3">Dephosphocoenzyme A kinase</fullName>
    </alternativeName>
</protein>
<reference evidence="5 6" key="1">
    <citation type="submission" date="2016-11" db="EMBL/GenBank/DDBJ databases">
        <authorList>
            <person name="Jaros S."/>
            <person name="Januszkiewicz K."/>
            <person name="Wedrychowicz H."/>
        </authorList>
    </citation>
    <scope>NUCLEOTIDE SEQUENCE [LARGE SCALE GENOMIC DNA]</scope>
    <source>
        <strain evidence="5 6">DSM 17459</strain>
    </source>
</reference>
<keyword evidence="2 3" id="KW-0067">ATP-binding</keyword>
<dbReference type="UniPathway" id="UPA00241">
    <property type="reaction ID" value="UER00356"/>
</dbReference>
<comment type="subcellular location">
    <subcellularLocation>
        <location evidence="3">Cytoplasm</location>
    </subcellularLocation>
</comment>
<comment type="similarity">
    <text evidence="3">Belongs to the CoaE family.</text>
</comment>
<keyword evidence="3 5" id="KW-0418">Kinase</keyword>
<dbReference type="STRING" id="1122155.SAMN02745158_02486"/>
<evidence type="ECO:0000313" key="5">
    <source>
        <dbReference type="EMBL" id="SHF08669.1"/>
    </source>
</evidence>
<sequence length="199" mass="23279">MRVIGISGGVGSGKSSVLNYIEENYDARVVQADEVGYLLMLPGGDCYQEVIELFGEWIVMEDGTLDRMKIAEIVFQKREMLDRLDGIIHPAVKEYIKKEVARAGKEDVPYFFIEAALLIEEKYDEIYDELWVVYCEPQVRRERLRNDRGYTDQRIDEILSNQLSDDEYEAAADFVLYNSEDVEHTHLQIDRRMRKYETM</sequence>
<evidence type="ECO:0000256" key="4">
    <source>
        <dbReference type="NCBIfam" id="TIGR00152"/>
    </source>
</evidence>
<evidence type="ECO:0000313" key="6">
    <source>
        <dbReference type="Proteomes" id="UP000184245"/>
    </source>
</evidence>
<dbReference type="GO" id="GO:0004140">
    <property type="term" value="F:dephospho-CoA kinase activity"/>
    <property type="evidence" value="ECO:0007669"/>
    <property type="project" value="UniProtKB-UniRule"/>
</dbReference>
<dbReference type="EMBL" id="FQVI01000012">
    <property type="protein sequence ID" value="SHF08669.1"/>
    <property type="molecule type" value="Genomic_DNA"/>
</dbReference>
<dbReference type="RefSeq" id="WP_072852197.1">
    <property type="nucleotide sequence ID" value="NZ_FQVI01000012.1"/>
</dbReference>
<feature type="binding site" evidence="3">
    <location>
        <begin position="11"/>
        <end position="16"/>
    </location>
    <ligand>
        <name>ATP</name>
        <dbReference type="ChEBI" id="CHEBI:30616"/>
    </ligand>
</feature>
<keyword evidence="3" id="KW-0808">Transferase</keyword>
<dbReference type="GO" id="GO:0015937">
    <property type="term" value="P:coenzyme A biosynthetic process"/>
    <property type="evidence" value="ECO:0007669"/>
    <property type="project" value="UniProtKB-UniRule"/>
</dbReference>
<dbReference type="InterPro" id="IPR001977">
    <property type="entry name" value="Depp_CoAkinase"/>
</dbReference>
<keyword evidence="3" id="KW-0173">Coenzyme A biosynthesis</keyword>
<dbReference type="Pfam" id="PF01121">
    <property type="entry name" value="CoaE"/>
    <property type="match status" value="1"/>
</dbReference>
<dbReference type="GO" id="GO:0005524">
    <property type="term" value="F:ATP binding"/>
    <property type="evidence" value="ECO:0007669"/>
    <property type="project" value="UniProtKB-UniRule"/>
</dbReference>
<dbReference type="Gene3D" id="3.40.50.300">
    <property type="entry name" value="P-loop containing nucleotide triphosphate hydrolases"/>
    <property type="match status" value="1"/>
</dbReference>
<dbReference type="NCBIfam" id="TIGR00152">
    <property type="entry name" value="dephospho-CoA kinase"/>
    <property type="match status" value="1"/>
</dbReference>
<dbReference type="EC" id="2.7.1.24" evidence="3 4"/>
<dbReference type="HAMAP" id="MF_00376">
    <property type="entry name" value="Dephospho_CoA_kinase"/>
    <property type="match status" value="1"/>
</dbReference>
<dbReference type="CDD" id="cd02022">
    <property type="entry name" value="DPCK"/>
    <property type="match status" value="1"/>
</dbReference>
<evidence type="ECO:0000256" key="1">
    <source>
        <dbReference type="ARBA" id="ARBA00022741"/>
    </source>
</evidence>
<dbReference type="GO" id="GO:0005737">
    <property type="term" value="C:cytoplasm"/>
    <property type="evidence" value="ECO:0007669"/>
    <property type="project" value="UniProtKB-SubCell"/>
</dbReference>
<keyword evidence="3" id="KW-0963">Cytoplasm</keyword>
<proteinExistence type="inferred from homology"/>
<dbReference type="Proteomes" id="UP000184245">
    <property type="component" value="Unassembled WGS sequence"/>
</dbReference>
<dbReference type="PANTHER" id="PTHR10695">
    <property type="entry name" value="DEPHOSPHO-COA KINASE-RELATED"/>
    <property type="match status" value="1"/>
</dbReference>
<dbReference type="PANTHER" id="PTHR10695:SF46">
    <property type="entry name" value="BIFUNCTIONAL COENZYME A SYNTHASE-RELATED"/>
    <property type="match status" value="1"/>
</dbReference>
<dbReference type="PROSITE" id="PS51219">
    <property type="entry name" value="DPCK"/>
    <property type="match status" value="1"/>
</dbReference>
<gene>
    <name evidence="3" type="primary">coaE</name>
    <name evidence="5" type="ORF">SAMN02745158_02486</name>
</gene>
<comment type="function">
    <text evidence="3">Catalyzes the phosphorylation of the 3'-hydroxyl group of dephosphocoenzyme A to form coenzyme A.</text>
</comment>
<evidence type="ECO:0000256" key="2">
    <source>
        <dbReference type="ARBA" id="ARBA00022840"/>
    </source>
</evidence>
<dbReference type="SUPFAM" id="SSF52540">
    <property type="entry name" value="P-loop containing nucleoside triphosphate hydrolases"/>
    <property type="match status" value="1"/>
</dbReference>
<keyword evidence="6" id="KW-1185">Reference proteome</keyword>
<organism evidence="5 6">
    <name type="scientific">Lactonifactor longoviformis DSM 17459</name>
    <dbReference type="NCBI Taxonomy" id="1122155"/>
    <lineage>
        <taxon>Bacteria</taxon>
        <taxon>Bacillati</taxon>
        <taxon>Bacillota</taxon>
        <taxon>Clostridia</taxon>
        <taxon>Eubacteriales</taxon>
        <taxon>Clostridiaceae</taxon>
        <taxon>Lactonifactor</taxon>
    </lineage>
</organism>
<keyword evidence="1 3" id="KW-0547">Nucleotide-binding</keyword>
<dbReference type="AlphaFoldDB" id="A0A1M4YS43"/>
<dbReference type="InterPro" id="IPR027417">
    <property type="entry name" value="P-loop_NTPase"/>
</dbReference>
<comment type="pathway">
    <text evidence="3">Cofactor biosynthesis; coenzyme A biosynthesis; CoA from (R)-pantothenate: step 5/5.</text>
</comment>
<comment type="catalytic activity">
    <reaction evidence="3">
        <text>3'-dephospho-CoA + ATP = ADP + CoA + H(+)</text>
        <dbReference type="Rhea" id="RHEA:18245"/>
        <dbReference type="ChEBI" id="CHEBI:15378"/>
        <dbReference type="ChEBI" id="CHEBI:30616"/>
        <dbReference type="ChEBI" id="CHEBI:57287"/>
        <dbReference type="ChEBI" id="CHEBI:57328"/>
        <dbReference type="ChEBI" id="CHEBI:456216"/>
        <dbReference type="EC" id="2.7.1.24"/>
    </reaction>
</comment>
<dbReference type="OrthoDB" id="9812943at2"/>
<name>A0A1M4YS43_9CLOT</name>
<evidence type="ECO:0000256" key="3">
    <source>
        <dbReference type="HAMAP-Rule" id="MF_00376"/>
    </source>
</evidence>